<keyword evidence="2" id="KW-1185">Reference proteome</keyword>
<sequence length="263" mass="30255">MEPVVEPRDRYNLRKSLTRLERDITALEEAGTLTLDEDILKQYRVKALPLSLDGTESLAPKFFSAFVPKDIPEPTQEFVGREYNTSRITLTSEYGRLIGIYLQSYIRKLMLDFPEIRQIWSSRQIGDYDFGNLYRMFEPEFGTLLILHVAKASKPHIKCIMHNDIRVDDSHLLCGELLTVVRIMLGQLKQKGFVNDMLAPVLLLSLNQHHPRAIEAYFDGQQLTVRRTDAYDFRSLNTAGFKTFARWFLGSPVGDTSNRAVHT</sequence>
<name>A0A5N6U977_ASPAV</name>
<reference evidence="1 2" key="1">
    <citation type="submission" date="2019-04" db="EMBL/GenBank/DDBJ databases">
        <title>Friends and foes A comparative genomics study of 23 Aspergillus species from section Flavi.</title>
        <authorList>
            <consortium name="DOE Joint Genome Institute"/>
            <person name="Kjaerbolling I."/>
            <person name="Vesth T."/>
            <person name="Frisvad J.C."/>
            <person name="Nybo J.L."/>
            <person name="Theobald S."/>
            <person name="Kildgaard S."/>
            <person name="Isbrandt T."/>
            <person name="Kuo A."/>
            <person name="Sato A."/>
            <person name="Lyhne E.K."/>
            <person name="Kogle M.E."/>
            <person name="Wiebenga A."/>
            <person name="Kun R.S."/>
            <person name="Lubbers R.J."/>
            <person name="Makela M.R."/>
            <person name="Barry K."/>
            <person name="Chovatia M."/>
            <person name="Clum A."/>
            <person name="Daum C."/>
            <person name="Haridas S."/>
            <person name="He G."/>
            <person name="LaButti K."/>
            <person name="Lipzen A."/>
            <person name="Mondo S."/>
            <person name="Riley R."/>
            <person name="Salamov A."/>
            <person name="Simmons B.A."/>
            <person name="Magnuson J.K."/>
            <person name="Henrissat B."/>
            <person name="Mortensen U.H."/>
            <person name="Larsen T.O."/>
            <person name="Devries R.P."/>
            <person name="Grigoriev I.V."/>
            <person name="Machida M."/>
            <person name="Baker S.E."/>
            <person name="Andersen M.R."/>
        </authorList>
    </citation>
    <scope>NUCLEOTIDE SEQUENCE [LARGE SCALE GENOMIC DNA]</scope>
    <source>
        <strain evidence="1 2">IBT 18842</strain>
    </source>
</reference>
<evidence type="ECO:0008006" key="3">
    <source>
        <dbReference type="Google" id="ProtNLM"/>
    </source>
</evidence>
<evidence type="ECO:0000313" key="2">
    <source>
        <dbReference type="Proteomes" id="UP000325780"/>
    </source>
</evidence>
<dbReference type="AlphaFoldDB" id="A0A5N6U977"/>
<dbReference type="OrthoDB" id="4177740at2759"/>
<dbReference type="EMBL" id="ML742024">
    <property type="protein sequence ID" value="KAE8155173.1"/>
    <property type="molecule type" value="Genomic_DNA"/>
</dbReference>
<gene>
    <name evidence="1" type="ORF">BDV25DRAFT_146637</name>
</gene>
<accession>A0A5N6U977</accession>
<evidence type="ECO:0000313" key="1">
    <source>
        <dbReference type="EMBL" id="KAE8155173.1"/>
    </source>
</evidence>
<proteinExistence type="predicted"/>
<organism evidence="1 2">
    <name type="scientific">Aspergillus avenaceus</name>
    <dbReference type="NCBI Taxonomy" id="36643"/>
    <lineage>
        <taxon>Eukaryota</taxon>
        <taxon>Fungi</taxon>
        <taxon>Dikarya</taxon>
        <taxon>Ascomycota</taxon>
        <taxon>Pezizomycotina</taxon>
        <taxon>Eurotiomycetes</taxon>
        <taxon>Eurotiomycetidae</taxon>
        <taxon>Eurotiales</taxon>
        <taxon>Aspergillaceae</taxon>
        <taxon>Aspergillus</taxon>
        <taxon>Aspergillus subgen. Circumdati</taxon>
    </lineage>
</organism>
<protein>
    <recommendedName>
        <fullName evidence="3">Kinetochore complex Sim4 subunit Fta1-domain-containing protein</fullName>
    </recommendedName>
</protein>
<dbReference type="Proteomes" id="UP000325780">
    <property type="component" value="Unassembled WGS sequence"/>
</dbReference>